<feature type="compositionally biased region" description="Low complexity" evidence="6">
    <location>
        <begin position="713"/>
        <end position="734"/>
    </location>
</feature>
<feature type="compositionally biased region" description="Basic and acidic residues" evidence="6">
    <location>
        <begin position="198"/>
        <end position="212"/>
    </location>
</feature>
<feature type="region of interest" description="Disordered" evidence="6">
    <location>
        <begin position="390"/>
        <end position="534"/>
    </location>
</feature>
<feature type="compositionally biased region" description="Basic and acidic residues" evidence="6">
    <location>
        <begin position="417"/>
        <end position="443"/>
    </location>
</feature>
<dbReference type="KEGG" id="cvn:111114537"/>
<evidence type="ECO:0000256" key="1">
    <source>
        <dbReference type="ARBA" id="ARBA00004496"/>
    </source>
</evidence>
<feature type="compositionally biased region" description="Low complexity" evidence="6">
    <location>
        <begin position="906"/>
        <end position="919"/>
    </location>
</feature>
<feature type="region of interest" description="Disordered" evidence="6">
    <location>
        <begin position="319"/>
        <end position="359"/>
    </location>
</feature>
<comment type="subcellular location">
    <subcellularLocation>
        <location evidence="1">Cytoplasm</location>
    </subcellularLocation>
</comment>
<feature type="compositionally biased region" description="Low complexity" evidence="6">
    <location>
        <begin position="750"/>
        <end position="775"/>
    </location>
</feature>
<dbReference type="PANTHER" id="PTHR45984:SF1">
    <property type="entry name" value="SPAG1 AXONEMAL DYNEIN ASSEMBLY FACTOR"/>
    <property type="match status" value="1"/>
</dbReference>
<evidence type="ECO:0000313" key="9">
    <source>
        <dbReference type="RefSeq" id="XP_022308591.1"/>
    </source>
</evidence>
<feature type="compositionally biased region" description="Basic and acidic residues" evidence="6">
    <location>
        <begin position="349"/>
        <end position="359"/>
    </location>
</feature>
<dbReference type="InterPro" id="IPR011990">
    <property type="entry name" value="TPR-like_helical_dom_sf"/>
</dbReference>
<feature type="compositionally biased region" description="Polar residues" evidence="6">
    <location>
        <begin position="1093"/>
        <end position="1114"/>
    </location>
</feature>
<feature type="region of interest" description="Disordered" evidence="6">
    <location>
        <begin position="902"/>
        <end position="1126"/>
    </location>
</feature>
<feature type="compositionally biased region" description="Polar residues" evidence="6">
    <location>
        <begin position="992"/>
        <end position="1033"/>
    </location>
</feature>
<keyword evidence="8" id="KW-1185">Reference proteome</keyword>
<feature type="compositionally biased region" description="Basic and acidic residues" evidence="6">
    <location>
        <begin position="978"/>
        <end position="990"/>
    </location>
</feature>
<feature type="region of interest" description="Disordered" evidence="6">
    <location>
        <begin position="713"/>
        <end position="780"/>
    </location>
</feature>
<feature type="repeat" description="TPR" evidence="5">
    <location>
        <begin position="817"/>
        <end position="850"/>
    </location>
</feature>
<dbReference type="InterPro" id="IPR025986">
    <property type="entry name" value="RPAP3-like_C"/>
</dbReference>
<accession>A0A8B8C0J3</accession>
<dbReference type="Pfam" id="PF13431">
    <property type="entry name" value="TPR_17"/>
    <property type="match status" value="1"/>
</dbReference>
<name>A0A8B8C0J3_CRAVI</name>
<keyword evidence="4 5" id="KW-0802">TPR repeat</keyword>
<evidence type="ECO:0000256" key="6">
    <source>
        <dbReference type="SAM" id="MobiDB-lite"/>
    </source>
</evidence>
<feature type="compositionally biased region" description="Polar residues" evidence="6">
    <location>
        <begin position="737"/>
        <end position="749"/>
    </location>
</feature>
<dbReference type="PROSITE" id="PS50005">
    <property type="entry name" value="TPR"/>
    <property type="match status" value="4"/>
</dbReference>
<feature type="compositionally biased region" description="Basic and acidic residues" evidence="6">
    <location>
        <begin position="155"/>
        <end position="165"/>
    </location>
</feature>
<dbReference type="RefSeq" id="XP_022308591.1">
    <property type="nucleotide sequence ID" value="XM_022452883.1"/>
</dbReference>
<feature type="compositionally biased region" description="Polar residues" evidence="6">
    <location>
        <begin position="482"/>
        <end position="493"/>
    </location>
</feature>
<evidence type="ECO:0000313" key="8">
    <source>
        <dbReference type="Proteomes" id="UP000694844"/>
    </source>
</evidence>
<feature type="repeat" description="TPR" evidence="5">
    <location>
        <begin position="273"/>
        <end position="306"/>
    </location>
</feature>
<feature type="compositionally biased region" description="Polar residues" evidence="6">
    <location>
        <begin position="927"/>
        <end position="950"/>
    </location>
</feature>
<dbReference type="GO" id="GO:0005739">
    <property type="term" value="C:mitochondrion"/>
    <property type="evidence" value="ECO:0007669"/>
    <property type="project" value="TreeGrafter"/>
</dbReference>
<gene>
    <name evidence="9" type="primary">LOC111114537</name>
</gene>
<dbReference type="PANTHER" id="PTHR45984">
    <property type="entry name" value="RNA (RNA) POLYMERASE II ASSOCIATED PROTEIN HOMOLOG"/>
    <property type="match status" value="1"/>
</dbReference>
<keyword evidence="2" id="KW-0963">Cytoplasm</keyword>
<feature type="compositionally biased region" description="Basic and acidic residues" evidence="6">
    <location>
        <begin position="319"/>
        <end position="331"/>
    </location>
</feature>
<protein>
    <submittedName>
        <fullName evidence="9">Sperm-associated antigen 1-like</fullName>
    </submittedName>
</protein>
<dbReference type="Proteomes" id="UP000694844">
    <property type="component" value="Chromosome 9"/>
</dbReference>
<evidence type="ECO:0000256" key="5">
    <source>
        <dbReference type="PROSITE-ProRule" id="PRU00339"/>
    </source>
</evidence>
<evidence type="ECO:0000259" key="7">
    <source>
        <dbReference type="Pfam" id="PF13877"/>
    </source>
</evidence>
<feature type="compositionally biased region" description="Basic residues" evidence="6">
    <location>
        <begin position="960"/>
        <end position="969"/>
    </location>
</feature>
<evidence type="ECO:0000256" key="3">
    <source>
        <dbReference type="ARBA" id="ARBA00022737"/>
    </source>
</evidence>
<feature type="region of interest" description="Disordered" evidence="6">
    <location>
        <begin position="85"/>
        <end position="212"/>
    </location>
</feature>
<dbReference type="AlphaFoldDB" id="A0A8B8C0J3"/>
<organism evidence="8 9">
    <name type="scientific">Crassostrea virginica</name>
    <name type="common">Eastern oyster</name>
    <dbReference type="NCBI Taxonomy" id="6565"/>
    <lineage>
        <taxon>Eukaryota</taxon>
        <taxon>Metazoa</taxon>
        <taxon>Spiralia</taxon>
        <taxon>Lophotrochozoa</taxon>
        <taxon>Mollusca</taxon>
        <taxon>Bivalvia</taxon>
        <taxon>Autobranchia</taxon>
        <taxon>Pteriomorphia</taxon>
        <taxon>Ostreida</taxon>
        <taxon>Ostreoidea</taxon>
        <taxon>Ostreidae</taxon>
        <taxon>Crassostrea</taxon>
    </lineage>
</organism>
<keyword evidence="3" id="KW-0677">Repeat</keyword>
<feature type="compositionally biased region" description="Low complexity" evidence="6">
    <location>
        <begin position="1073"/>
        <end position="1085"/>
    </location>
</feature>
<reference evidence="9" key="1">
    <citation type="submission" date="2025-08" db="UniProtKB">
        <authorList>
            <consortium name="RefSeq"/>
        </authorList>
    </citation>
    <scope>IDENTIFICATION</scope>
    <source>
        <tissue evidence="9">Whole sample</tissue>
    </source>
</reference>
<feature type="compositionally biased region" description="Basic and acidic residues" evidence="6">
    <location>
        <begin position="450"/>
        <end position="477"/>
    </location>
</feature>
<dbReference type="GeneID" id="111114537"/>
<feature type="compositionally biased region" description="Low complexity" evidence="6">
    <location>
        <begin position="1034"/>
        <end position="1055"/>
    </location>
</feature>
<dbReference type="GO" id="GO:0005829">
    <property type="term" value="C:cytosol"/>
    <property type="evidence" value="ECO:0007669"/>
    <property type="project" value="TreeGrafter"/>
</dbReference>
<sequence length="1251" mass="140173">MSAGEASSILNMGTTKKYDIPLAHLDYKYIEECSDVKYLEKILKILRSGEEGKYPDMERQCEEKIEKLNPTSRILRKEIPIKKINEIDRNEGSGLQKDIQNWTSQMKEEEKSVNGGSEFDDESLPPIRSGVISLNGKPSQQKSESSKKKKAMPRSYKEWDKFDVEKEVEEVDKEKTKEPSKAGAQVTIENVIDSTGMSEREKEMKANREKDKGNEAFRAGDFQEAIVYYSRSISLLPNPPSYNNRALAYLKTKEWMKAETDCDKVLSWEPQNIKALLRRGSARLGKKCFTEALEDFEAVLTLEPNNKRAEELIKELKKEQRKYEEDKEERKKKGRRMVIEEVEEEAEEKETKEEDKKGRKMMIEEVEEEDEEFMSADEEIVVEEKDTFEKNKASVNVKSQELNKTKVSDNKPLVNGFHEKPTKAKQDSKDIWDEEEVTSHDSRGFTTLKTRAEKNDTKSESENSSESENRSESDNSDNRSSQSVPSTESSGPSPQEIENSENENIANASAESTRTDEEPGDKPGFPATVTSGAVIEKPSEEITLAKPVFIQYPLSDSIATLREAGNQLFREGQYGDAIEKYSEALTRLEKEKSDQVVNRSLLHSNRAACHLKTGHCAAAIKDCTTSLELVPHSIKPLLRRGNAYEMLESYRKAYIDYKHVLNIDKTIEMAHQGSSRCQSHLQSVDGSKWREKLPRIPSVSLWEIPDIRTPEEAASALSSSSSSVSSSQKSSHVSPDTAASQTASPAPQTKSSSPSSSLSSSLSSNSEKNNSKSSKIPVKEESFDEVKVRGNEHVKNSEFKLAIECYSRCMELDPQQSVSYTNRALCYIRINQPEKAEEDCTKALSLEKDNVKALFRRAQAKKMLERYKDSLSDLVHLLKVDPKNSAAQREVDNVKDYWRKELKSQPAQSPTSKAKAAPASEKKTAANEKSAQQSTNNSKINVSKSVQPEPSKTEEMSTSKKGKQKTRKRMVIEEVDVEEKTPESKQEVPKENPNSSKSTDVGQTNKHKSTLNPKQSAPTSCQQKGAKPTQETNATSTQHTDTTPTQQTYATPTQSHSHTEAKSKKKGKKNKSGGEQKSVSSSQPSPQSPSNPLPTNVSPAKTTQKSGIKATSTGLPVPPPTTPKLEKATPYEFLQAWNSLKNVTEIQPYADLLKQIPPKDLPLVISNKLDGGMLNKITTCVAEKFIQQEETDLSYSILHHLTKVPRFSTIAMFLSQNEKKDLSGVISSLQKSHSSQYSEDDLSCLRKQYGV</sequence>
<feature type="repeat" description="TPR" evidence="5">
    <location>
        <begin position="206"/>
        <end position="239"/>
    </location>
</feature>
<feature type="compositionally biased region" description="Low complexity" evidence="6">
    <location>
        <begin position="502"/>
        <end position="512"/>
    </location>
</feature>
<evidence type="ECO:0000256" key="2">
    <source>
        <dbReference type="ARBA" id="ARBA00022490"/>
    </source>
</evidence>
<proteinExistence type="predicted"/>
<feature type="domain" description="RNA-polymerase II-associated protein 3-like C-terminal" evidence="7">
    <location>
        <begin position="1128"/>
        <end position="1219"/>
    </location>
</feature>
<dbReference type="GO" id="GO:0031072">
    <property type="term" value="F:heat shock protein binding"/>
    <property type="evidence" value="ECO:0007669"/>
    <property type="project" value="TreeGrafter"/>
</dbReference>
<feature type="repeat" description="TPR" evidence="5">
    <location>
        <begin position="783"/>
        <end position="816"/>
    </location>
</feature>
<dbReference type="SUPFAM" id="SSF48452">
    <property type="entry name" value="TPR-like"/>
    <property type="match status" value="3"/>
</dbReference>
<dbReference type="GO" id="GO:0006626">
    <property type="term" value="P:protein targeting to mitochondrion"/>
    <property type="evidence" value="ECO:0007669"/>
    <property type="project" value="TreeGrafter"/>
</dbReference>
<dbReference type="OrthoDB" id="2942533at2759"/>
<dbReference type="InterPro" id="IPR019734">
    <property type="entry name" value="TPR_rpt"/>
</dbReference>
<dbReference type="InterPro" id="IPR051982">
    <property type="entry name" value="CiliaryAsmbly_MitoImport"/>
</dbReference>
<dbReference type="Gene3D" id="1.25.40.10">
    <property type="entry name" value="Tetratricopeptide repeat domain"/>
    <property type="match status" value="3"/>
</dbReference>
<evidence type="ECO:0000256" key="4">
    <source>
        <dbReference type="ARBA" id="ARBA00022803"/>
    </source>
</evidence>
<dbReference type="Pfam" id="PF13877">
    <property type="entry name" value="RPAP3_C"/>
    <property type="match status" value="1"/>
</dbReference>
<dbReference type="SMART" id="SM00028">
    <property type="entry name" value="TPR"/>
    <property type="match status" value="9"/>
</dbReference>